<evidence type="ECO:0000256" key="7">
    <source>
        <dbReference type="ARBA" id="ARBA00035120"/>
    </source>
</evidence>
<evidence type="ECO:0000256" key="4">
    <source>
        <dbReference type="ARBA" id="ARBA00022989"/>
    </source>
</evidence>
<keyword evidence="10" id="KW-0479">Metal-binding</keyword>
<dbReference type="HAMAP" id="MF_00454">
    <property type="entry name" value="FluC"/>
    <property type="match status" value="1"/>
</dbReference>
<evidence type="ECO:0000256" key="1">
    <source>
        <dbReference type="ARBA" id="ARBA00004651"/>
    </source>
</evidence>
<feature type="transmembrane region" description="Helical" evidence="10">
    <location>
        <begin position="12"/>
        <end position="32"/>
    </location>
</feature>
<dbReference type="InterPro" id="IPR003691">
    <property type="entry name" value="FluC"/>
</dbReference>
<comment type="catalytic activity">
    <reaction evidence="8">
        <text>fluoride(in) = fluoride(out)</text>
        <dbReference type="Rhea" id="RHEA:76159"/>
        <dbReference type="ChEBI" id="CHEBI:17051"/>
    </reaction>
    <physiologicalReaction direction="left-to-right" evidence="8">
        <dbReference type="Rhea" id="RHEA:76160"/>
    </physiologicalReaction>
</comment>
<keyword evidence="3 10" id="KW-0812">Transmembrane</keyword>
<proteinExistence type="inferred from homology"/>
<sequence>MSEHLKQLKIFLAIGIGGMIGAASRYGISIGFPVTNKLPIETLIANLIGCFLLSYLLHVPFMKNTFSKESRIGITTGILGAFTTFSTFAVETVVLGEVSILLATGYVIISLIGGITLCFCGYWMANRRRESI</sequence>
<gene>
    <name evidence="10" type="primary">fluC</name>
    <name evidence="10" type="synonym">crcB</name>
    <name evidence="11" type="ORF">ABC228_14525</name>
</gene>
<keyword evidence="5 10" id="KW-0472">Membrane</keyword>
<feature type="transmembrane region" description="Helical" evidence="10">
    <location>
        <begin position="44"/>
        <end position="62"/>
    </location>
</feature>
<comment type="activity regulation">
    <text evidence="10">Na(+) is not transported, but it plays an essential structural role and its presence is essential for fluoride channel function.</text>
</comment>
<keyword evidence="12" id="KW-1185">Reference proteome</keyword>
<evidence type="ECO:0000256" key="2">
    <source>
        <dbReference type="ARBA" id="ARBA00022475"/>
    </source>
</evidence>
<comment type="similarity">
    <text evidence="7 10">Belongs to the fluoride channel Fluc/FEX (TC 1.A.43) family.</text>
</comment>
<keyword evidence="10" id="KW-0406">Ion transport</keyword>
<dbReference type="Proteomes" id="UP001444625">
    <property type="component" value="Unassembled WGS sequence"/>
</dbReference>
<keyword evidence="4 10" id="KW-1133">Transmembrane helix</keyword>
<feature type="transmembrane region" description="Helical" evidence="10">
    <location>
        <begin position="100"/>
        <end position="125"/>
    </location>
</feature>
<accession>A0ABU9XJC0</accession>
<reference evidence="11 12" key="1">
    <citation type="submission" date="2024-05" db="EMBL/GenBank/DDBJ databases">
        <authorList>
            <person name="Haq I."/>
            <person name="Ullah Z."/>
            <person name="Ahmad R."/>
            <person name="Li M."/>
            <person name="Tong Y."/>
        </authorList>
    </citation>
    <scope>NUCLEOTIDE SEQUENCE [LARGE SCALE GENOMIC DNA]</scope>
    <source>
        <strain evidence="11 12">16A2E</strain>
    </source>
</reference>
<name>A0ABU9XJC0_9BACI</name>
<comment type="function">
    <text evidence="9 10">Fluoride-specific ion channel. Important for reducing fluoride concentration in the cell, thus reducing its toxicity.</text>
</comment>
<evidence type="ECO:0000313" key="11">
    <source>
        <dbReference type="EMBL" id="MEN2768395.1"/>
    </source>
</evidence>
<organism evidence="11 12">
    <name type="scientific">Ornithinibacillus xuwenensis</name>
    <dbReference type="NCBI Taxonomy" id="3144668"/>
    <lineage>
        <taxon>Bacteria</taxon>
        <taxon>Bacillati</taxon>
        <taxon>Bacillota</taxon>
        <taxon>Bacilli</taxon>
        <taxon>Bacillales</taxon>
        <taxon>Bacillaceae</taxon>
        <taxon>Ornithinibacillus</taxon>
    </lineage>
</organism>
<dbReference type="PANTHER" id="PTHR28259">
    <property type="entry name" value="FLUORIDE EXPORT PROTEIN 1-RELATED"/>
    <property type="match status" value="1"/>
</dbReference>
<keyword evidence="10" id="KW-0915">Sodium</keyword>
<evidence type="ECO:0000256" key="10">
    <source>
        <dbReference type="HAMAP-Rule" id="MF_00454"/>
    </source>
</evidence>
<protein>
    <recommendedName>
        <fullName evidence="10">Fluoride-specific ion channel FluC</fullName>
    </recommendedName>
</protein>
<evidence type="ECO:0000256" key="9">
    <source>
        <dbReference type="ARBA" id="ARBA00049940"/>
    </source>
</evidence>
<evidence type="ECO:0000256" key="6">
    <source>
        <dbReference type="ARBA" id="ARBA00023303"/>
    </source>
</evidence>
<dbReference type="PANTHER" id="PTHR28259:SF1">
    <property type="entry name" value="FLUORIDE EXPORT PROTEIN 1-RELATED"/>
    <property type="match status" value="1"/>
</dbReference>
<evidence type="ECO:0000256" key="3">
    <source>
        <dbReference type="ARBA" id="ARBA00022692"/>
    </source>
</evidence>
<feature type="binding site" evidence="10">
    <location>
        <position position="80"/>
    </location>
    <ligand>
        <name>Na(+)</name>
        <dbReference type="ChEBI" id="CHEBI:29101"/>
        <note>structural</note>
    </ligand>
</feature>
<keyword evidence="10" id="KW-0813">Transport</keyword>
<dbReference type="RefSeq" id="WP_345825882.1">
    <property type="nucleotide sequence ID" value="NZ_JBDIML010000005.1"/>
</dbReference>
<feature type="transmembrane region" description="Helical" evidence="10">
    <location>
        <begin position="74"/>
        <end position="94"/>
    </location>
</feature>
<evidence type="ECO:0000256" key="8">
    <source>
        <dbReference type="ARBA" id="ARBA00035585"/>
    </source>
</evidence>
<evidence type="ECO:0000256" key="5">
    <source>
        <dbReference type="ARBA" id="ARBA00023136"/>
    </source>
</evidence>
<dbReference type="Pfam" id="PF02537">
    <property type="entry name" value="CRCB"/>
    <property type="match status" value="1"/>
</dbReference>
<comment type="subcellular location">
    <subcellularLocation>
        <location evidence="1 10">Cell membrane</location>
        <topology evidence="1 10">Multi-pass membrane protein</topology>
    </subcellularLocation>
</comment>
<evidence type="ECO:0000313" key="12">
    <source>
        <dbReference type="Proteomes" id="UP001444625"/>
    </source>
</evidence>
<dbReference type="EMBL" id="JBDIML010000005">
    <property type="protein sequence ID" value="MEN2768395.1"/>
    <property type="molecule type" value="Genomic_DNA"/>
</dbReference>
<keyword evidence="2 10" id="KW-1003">Cell membrane</keyword>
<feature type="binding site" evidence="10">
    <location>
        <position position="83"/>
    </location>
    <ligand>
        <name>Na(+)</name>
        <dbReference type="ChEBI" id="CHEBI:29101"/>
        <note>structural</note>
    </ligand>
</feature>
<keyword evidence="6 10" id="KW-0407">Ion channel</keyword>
<comment type="caution">
    <text evidence="11">The sequence shown here is derived from an EMBL/GenBank/DDBJ whole genome shotgun (WGS) entry which is preliminary data.</text>
</comment>